<evidence type="ECO:0000259" key="3">
    <source>
        <dbReference type="SMART" id="SM00919"/>
    </source>
</evidence>
<dbReference type="PANTHER" id="PTHR43237">
    <property type="entry name" value="NADP-DEPENDENT MALIC ENZYME"/>
    <property type="match status" value="1"/>
</dbReference>
<dbReference type="InterPro" id="IPR051674">
    <property type="entry name" value="Malate_Decarboxylase"/>
</dbReference>
<dbReference type="SMART" id="SM00919">
    <property type="entry name" value="Malic_M"/>
    <property type="match status" value="1"/>
</dbReference>
<dbReference type="GO" id="GO:0051287">
    <property type="term" value="F:NAD binding"/>
    <property type="evidence" value="ECO:0007669"/>
    <property type="project" value="InterPro"/>
</dbReference>
<protein>
    <submittedName>
        <fullName evidence="5">Malic protein domain protein</fullName>
    </submittedName>
</protein>
<dbReference type="Pfam" id="PF03949">
    <property type="entry name" value="Malic_M"/>
    <property type="match status" value="1"/>
</dbReference>
<keyword evidence="2" id="KW-0560">Oxidoreductase</keyword>
<feature type="domain" description="Malic enzyme N-terminal" evidence="4">
    <location>
        <begin position="19"/>
        <end position="152"/>
    </location>
</feature>
<organism evidence="5 6">
    <name type="scientific">Candidatus Parvarchaeum acidiphilum ARMAN-4</name>
    <dbReference type="NCBI Taxonomy" id="662760"/>
    <lineage>
        <taxon>Archaea</taxon>
        <taxon>Candidatus Parvarchaeota</taxon>
        <taxon>Candidatus Parvarchaeum</taxon>
    </lineage>
</organism>
<dbReference type="CDD" id="cd05311">
    <property type="entry name" value="NAD_bind_2_malic_enz"/>
    <property type="match status" value="1"/>
</dbReference>
<feature type="domain" description="Malic enzyme NAD-binding" evidence="3">
    <location>
        <begin position="164"/>
        <end position="394"/>
    </location>
</feature>
<reference evidence="5 6" key="1">
    <citation type="journal article" date="2010" name="Proc. Natl. Acad. Sci. U.S.A.">
        <title>Enigmatic, ultrasmall, uncultivated Archaea.</title>
        <authorList>
            <person name="Baker B.J."/>
            <person name="Comolli L.R."/>
            <person name="Dick G.J."/>
            <person name="Hauser L.J."/>
            <person name="Hyatt D."/>
            <person name="Dill B.D."/>
            <person name="Land M.L."/>
            <person name="Verberkmoes N.C."/>
            <person name="Hettich R.L."/>
            <person name="Banfield J.F."/>
        </authorList>
    </citation>
    <scope>NUCLEOTIDE SEQUENCE [LARGE SCALE GENOMIC DNA]</scope>
</reference>
<dbReference type="SMART" id="SM01274">
    <property type="entry name" value="malic"/>
    <property type="match status" value="1"/>
</dbReference>
<evidence type="ECO:0000256" key="2">
    <source>
        <dbReference type="ARBA" id="ARBA00023002"/>
    </source>
</evidence>
<evidence type="ECO:0000313" key="6">
    <source>
        <dbReference type="Proteomes" id="UP000009375"/>
    </source>
</evidence>
<gene>
    <name evidence="5" type="ORF">BJBARM4_0553</name>
</gene>
<dbReference type="EMBL" id="GG730047">
    <property type="protein sequence ID" value="EEZ92842.1"/>
    <property type="molecule type" value="Genomic_DNA"/>
</dbReference>
<dbReference type="InterPro" id="IPR001891">
    <property type="entry name" value="Malic_OxRdtase"/>
</dbReference>
<dbReference type="GO" id="GO:0016616">
    <property type="term" value="F:oxidoreductase activity, acting on the CH-OH group of donors, NAD or NADP as acceptor"/>
    <property type="evidence" value="ECO:0007669"/>
    <property type="project" value="InterPro"/>
</dbReference>
<dbReference type="Gene3D" id="3.40.50.720">
    <property type="entry name" value="NAD(P)-binding Rossmann-like Domain"/>
    <property type="match status" value="1"/>
</dbReference>
<dbReference type="InterPro" id="IPR012302">
    <property type="entry name" value="Malic_NAD-bd"/>
</dbReference>
<dbReference type="Gene3D" id="3.40.50.10380">
    <property type="entry name" value="Malic enzyme, N-terminal domain"/>
    <property type="match status" value="1"/>
</dbReference>
<dbReference type="SUPFAM" id="SSF51735">
    <property type="entry name" value="NAD(P)-binding Rossmann-fold domains"/>
    <property type="match status" value="1"/>
</dbReference>
<dbReference type="Pfam" id="PF00390">
    <property type="entry name" value="malic"/>
    <property type="match status" value="1"/>
</dbReference>
<dbReference type="SUPFAM" id="SSF53223">
    <property type="entry name" value="Aminoacid dehydrogenase-like, N-terminal domain"/>
    <property type="match status" value="1"/>
</dbReference>
<dbReference type="Proteomes" id="UP000009375">
    <property type="component" value="Unassembled WGS sequence"/>
</dbReference>
<evidence type="ECO:0000259" key="4">
    <source>
        <dbReference type="SMART" id="SM01274"/>
    </source>
</evidence>
<dbReference type="PIRSF" id="PIRSF000106">
    <property type="entry name" value="ME"/>
    <property type="match status" value="1"/>
</dbReference>
<dbReference type="GO" id="GO:0004470">
    <property type="term" value="F:malic enzyme activity"/>
    <property type="evidence" value="ECO:0007669"/>
    <property type="project" value="InterPro"/>
</dbReference>
<name>D2EFN2_PARA4</name>
<proteinExistence type="inferred from homology"/>
<comment type="similarity">
    <text evidence="1">Belongs to the malic enzymes family.</text>
</comment>
<accession>D2EFN2</accession>
<sequence length="419" mass="46415">MDKKLDYSKLAIDYSKKYGGKIELKPTLKIKSLRDLSIVYTPGIAAVSNAISKDSRLSWDLTWRWNTIFIITNGTRVLGLGDIGPLASLPVMEGKSLIYKEFGGVNAIPIPIETKEVDEFVNVVKNISVTSGGIHLEDIESPFCFEVLERLQQELKVPVWHDDQQGTAAAALAGLINATKLADKDLKKSKIVMIGAGAANIALFRILEKYGIDTGNIIIGDSKGPLYNGRDDTEIIKTTNRWKYEVMKKSNKDSVTDADKSFEGADIVIGFSREGSIKPEWIRKMNSKPIVFADANPNPEISPEEAYKAGADIVSTGRSDYPNQINNSLIFPALFRGVLDSKAKKIDDYTAIVAAEELAKFAQERGLKKDYIVPNMEERELYPRIASGVAEDLVKRGLSDIKGSREYFYKKAKKIIGLK</sequence>
<dbReference type="InterPro" id="IPR037062">
    <property type="entry name" value="Malic_N_dom_sf"/>
</dbReference>
<evidence type="ECO:0000313" key="5">
    <source>
        <dbReference type="EMBL" id="EEZ92842.1"/>
    </source>
</evidence>
<dbReference type="InterPro" id="IPR045213">
    <property type="entry name" value="Malic_NAD-bd_bact_type"/>
</dbReference>
<dbReference type="InterPro" id="IPR046346">
    <property type="entry name" value="Aminoacid_DH-like_N_sf"/>
</dbReference>
<dbReference type="InterPro" id="IPR012301">
    <property type="entry name" value="Malic_N_dom"/>
</dbReference>
<dbReference type="InterPro" id="IPR036291">
    <property type="entry name" value="NAD(P)-bd_dom_sf"/>
</dbReference>
<dbReference type="AlphaFoldDB" id="D2EFN2"/>
<evidence type="ECO:0000256" key="1">
    <source>
        <dbReference type="ARBA" id="ARBA00008785"/>
    </source>
</evidence>
<dbReference type="PANTHER" id="PTHR43237:SF4">
    <property type="entry name" value="NADP-DEPENDENT MALIC ENZYME"/>
    <property type="match status" value="1"/>
</dbReference>